<dbReference type="InterPro" id="IPR051262">
    <property type="entry name" value="SMP-30/CGR1_Lactonase"/>
</dbReference>
<dbReference type="STRING" id="356660.SAMN05444336_101581"/>
<dbReference type="SUPFAM" id="SSF63829">
    <property type="entry name" value="Calcium-dependent phosphotriesterase"/>
    <property type="match status" value="1"/>
</dbReference>
<proteinExistence type="predicted"/>
<dbReference type="PANTHER" id="PTHR47572:SF5">
    <property type="entry name" value="BLR2277 PROTEIN"/>
    <property type="match status" value="1"/>
</dbReference>
<evidence type="ECO:0000313" key="2">
    <source>
        <dbReference type="EMBL" id="SDW27886.1"/>
    </source>
</evidence>
<evidence type="ECO:0000259" key="1">
    <source>
        <dbReference type="Pfam" id="PF08450"/>
    </source>
</evidence>
<organism evidence="2 3">
    <name type="scientific">Albimonas donghaensis</name>
    <dbReference type="NCBI Taxonomy" id="356660"/>
    <lineage>
        <taxon>Bacteria</taxon>
        <taxon>Pseudomonadati</taxon>
        <taxon>Pseudomonadota</taxon>
        <taxon>Alphaproteobacteria</taxon>
        <taxon>Rhodobacterales</taxon>
        <taxon>Paracoccaceae</taxon>
        <taxon>Albimonas</taxon>
    </lineage>
</organism>
<dbReference type="PANTHER" id="PTHR47572">
    <property type="entry name" value="LIPOPROTEIN-RELATED"/>
    <property type="match status" value="1"/>
</dbReference>
<dbReference type="InterPro" id="IPR011042">
    <property type="entry name" value="6-blade_b-propeller_TolB-like"/>
</dbReference>
<reference evidence="2 3" key="1">
    <citation type="submission" date="2016-10" db="EMBL/GenBank/DDBJ databases">
        <authorList>
            <person name="de Groot N.N."/>
        </authorList>
    </citation>
    <scope>NUCLEOTIDE SEQUENCE [LARGE SCALE GENOMIC DNA]</scope>
    <source>
        <strain evidence="2 3">DSM 17890</strain>
    </source>
</reference>
<dbReference type="Proteomes" id="UP000199118">
    <property type="component" value="Unassembled WGS sequence"/>
</dbReference>
<evidence type="ECO:0000313" key="3">
    <source>
        <dbReference type="Proteomes" id="UP000199118"/>
    </source>
</evidence>
<feature type="domain" description="SMP-30/Gluconolactonase/LRE-like region" evidence="1">
    <location>
        <begin position="24"/>
        <end position="278"/>
    </location>
</feature>
<dbReference type="Gene3D" id="2.120.10.30">
    <property type="entry name" value="TolB, C-terminal domain"/>
    <property type="match status" value="1"/>
</dbReference>
<keyword evidence="3" id="KW-1185">Reference proteome</keyword>
<gene>
    <name evidence="2" type="ORF">SAMN05444336_101581</name>
</gene>
<dbReference type="RefSeq" id="WP_176954597.1">
    <property type="nucleotide sequence ID" value="NZ_FNMZ01000001.1"/>
</dbReference>
<dbReference type="Pfam" id="PF08450">
    <property type="entry name" value="SGL"/>
    <property type="match status" value="1"/>
</dbReference>
<dbReference type="AlphaFoldDB" id="A0A1H2S8J5"/>
<dbReference type="EMBL" id="FNMZ01000001">
    <property type="protein sequence ID" value="SDW27886.1"/>
    <property type="molecule type" value="Genomic_DNA"/>
</dbReference>
<sequence>MVEAMQAERPQDMRIEAEGCAFVEGPVALPDGAVAFVDLVDACVRVTKDGETRVLADLPGAPNGMRLGPDGALWIANNGGLGLLAKGAVHLADPQIPGCIMRLALDGTWAVVADKLPAPDRNRPNDLVFSPEGDVVFTNPRNWETVGRDDAAYAGGQLVLAKPEGGATTLLASPTFPNGLAFHPDGSLLVGLTTGHKVVRYAWKGGAALGEPELFCQLHDMFHSDGMVVEGERIYVAGSVCNEIAVLDLSGACLRLIDFGRGSGPTNLCVRGDRLWVTLGKAGQVVSIPLPE</sequence>
<accession>A0A1H2S8J5</accession>
<name>A0A1H2S8J5_9RHOB</name>
<protein>
    <submittedName>
        <fullName evidence="2">Gluconolactonase</fullName>
    </submittedName>
</protein>
<dbReference type="InterPro" id="IPR013658">
    <property type="entry name" value="SGL"/>
</dbReference>